<comment type="function">
    <text evidence="9">Putative oxygen sensor; modulates the activity of FixJ, a transcriptional activator of nitrogen fixation fixK gene. FixL probably acts as a kinase that phosphorylates FixJ.</text>
</comment>
<dbReference type="PROSITE" id="PS50113">
    <property type="entry name" value="PAC"/>
    <property type="match status" value="1"/>
</dbReference>
<dbReference type="InterPro" id="IPR001610">
    <property type="entry name" value="PAC"/>
</dbReference>
<dbReference type="SMART" id="SM00388">
    <property type="entry name" value="HisKA"/>
    <property type="match status" value="1"/>
</dbReference>
<dbReference type="CDD" id="cd17546">
    <property type="entry name" value="REC_hyHK_CKI1_RcsC-like"/>
    <property type="match status" value="1"/>
</dbReference>
<dbReference type="InterPro" id="IPR036097">
    <property type="entry name" value="HisK_dim/P_sf"/>
</dbReference>
<dbReference type="CDD" id="cd16922">
    <property type="entry name" value="HATPase_EvgS-ArcB-TorS-like"/>
    <property type="match status" value="1"/>
</dbReference>
<dbReference type="Proteomes" id="UP000010816">
    <property type="component" value="Chromosome"/>
</dbReference>
<comment type="catalytic activity">
    <reaction evidence="1">
        <text>ATP + protein L-histidine = ADP + protein N-phospho-L-histidine.</text>
        <dbReference type="EC" id="2.7.13.3"/>
    </reaction>
</comment>
<accession>L0H338</accession>
<dbReference type="InterPro" id="IPR036641">
    <property type="entry name" value="HPT_dom_sf"/>
</dbReference>
<dbReference type="SUPFAM" id="SSF47226">
    <property type="entry name" value="Histidine-containing phosphotransfer domain, HPT domain"/>
    <property type="match status" value="1"/>
</dbReference>
<name>L0H338_9GAMM</name>
<dbReference type="Gene3D" id="3.40.50.2300">
    <property type="match status" value="1"/>
</dbReference>
<evidence type="ECO:0000256" key="14">
    <source>
        <dbReference type="PROSITE-ProRule" id="PRU00169"/>
    </source>
</evidence>
<dbReference type="InterPro" id="IPR008207">
    <property type="entry name" value="Sig_transdc_His_kin_Hpt_dom"/>
</dbReference>
<dbReference type="eggNOG" id="COG2202">
    <property type="taxonomic scope" value="Bacteria"/>
</dbReference>
<evidence type="ECO:0000256" key="12">
    <source>
        <dbReference type="ARBA" id="ARBA00070616"/>
    </source>
</evidence>
<dbReference type="eggNOG" id="COG3852">
    <property type="taxonomic scope" value="Bacteria"/>
</dbReference>
<dbReference type="PROSITE" id="PS50894">
    <property type="entry name" value="HPT"/>
    <property type="match status" value="1"/>
</dbReference>
<evidence type="ECO:0000256" key="3">
    <source>
        <dbReference type="ARBA" id="ARBA00022553"/>
    </source>
</evidence>
<dbReference type="RefSeq" id="WP_015282197.1">
    <property type="nucleotide sequence ID" value="NC_019940.1"/>
</dbReference>
<keyword evidence="23" id="KW-1185">Reference proteome</keyword>
<dbReference type="EC" id="2.7.13.3" evidence="2"/>
<evidence type="ECO:0000259" key="20">
    <source>
        <dbReference type="PROSITE" id="PS50113"/>
    </source>
</evidence>
<dbReference type="SMART" id="SM00091">
    <property type="entry name" value="PAS"/>
    <property type="match status" value="3"/>
</dbReference>
<dbReference type="eggNOG" id="COG2205">
    <property type="taxonomic scope" value="Bacteria"/>
</dbReference>
<evidence type="ECO:0000256" key="2">
    <source>
        <dbReference type="ARBA" id="ARBA00012438"/>
    </source>
</evidence>
<evidence type="ECO:0000259" key="21">
    <source>
        <dbReference type="PROSITE" id="PS50894"/>
    </source>
</evidence>
<dbReference type="Gene3D" id="1.10.287.130">
    <property type="match status" value="1"/>
</dbReference>
<protein>
    <recommendedName>
        <fullName evidence="12">Sensor protein FixL</fullName>
        <ecNumber evidence="2">2.7.13.3</ecNumber>
    </recommendedName>
    <alternativeName>
        <fullName evidence="11">Sensory/regulatory protein RpfC</fullName>
    </alternativeName>
</protein>
<feature type="region of interest" description="Disordered" evidence="15">
    <location>
        <begin position="1321"/>
        <end position="1341"/>
    </location>
</feature>
<dbReference type="Pfam" id="PF02518">
    <property type="entry name" value="HATPase_c"/>
    <property type="match status" value="1"/>
</dbReference>
<gene>
    <name evidence="22" type="ORF">Thimo_3402</name>
</gene>
<dbReference type="KEGG" id="tmb:Thimo_3402"/>
<dbReference type="PROSITE" id="PS50109">
    <property type="entry name" value="HIS_KIN"/>
    <property type="match status" value="1"/>
</dbReference>
<dbReference type="PANTHER" id="PTHR45339">
    <property type="entry name" value="HYBRID SIGNAL TRANSDUCTION HISTIDINE KINASE J"/>
    <property type="match status" value="1"/>
</dbReference>
<feature type="domain" description="HPt" evidence="21">
    <location>
        <begin position="1355"/>
        <end position="1444"/>
    </location>
</feature>
<dbReference type="FunFam" id="1.10.287.130:FF:000002">
    <property type="entry name" value="Two-component osmosensing histidine kinase"/>
    <property type="match status" value="1"/>
</dbReference>
<dbReference type="InterPro" id="IPR011006">
    <property type="entry name" value="CheY-like_superfamily"/>
</dbReference>
<dbReference type="SMART" id="SM00073">
    <property type="entry name" value="HPT"/>
    <property type="match status" value="1"/>
</dbReference>
<dbReference type="SUPFAM" id="SSF55785">
    <property type="entry name" value="PYP-like sensor domain (PAS domain)"/>
    <property type="match status" value="3"/>
</dbReference>
<evidence type="ECO:0000256" key="7">
    <source>
        <dbReference type="ARBA" id="ARBA00022840"/>
    </source>
</evidence>
<dbReference type="eggNOG" id="COG2198">
    <property type="taxonomic scope" value="Bacteria"/>
</dbReference>
<dbReference type="CDD" id="cd00130">
    <property type="entry name" value="PAS"/>
    <property type="match status" value="3"/>
</dbReference>
<feature type="domain" description="PAS" evidence="19">
    <location>
        <begin position="387"/>
        <end position="457"/>
    </location>
</feature>
<dbReference type="EMBL" id="CP003051">
    <property type="protein sequence ID" value="AGA92070.1"/>
    <property type="molecule type" value="Genomic_DNA"/>
</dbReference>
<dbReference type="InterPro" id="IPR000014">
    <property type="entry name" value="PAS"/>
</dbReference>
<dbReference type="InterPro" id="IPR013656">
    <property type="entry name" value="PAS_4"/>
</dbReference>
<keyword evidence="16" id="KW-1133">Transmembrane helix</keyword>
<evidence type="ECO:0000256" key="15">
    <source>
        <dbReference type="SAM" id="MobiDB-lite"/>
    </source>
</evidence>
<evidence type="ECO:0000256" key="16">
    <source>
        <dbReference type="SAM" id="Phobius"/>
    </source>
</evidence>
<dbReference type="Gene3D" id="3.30.450.20">
    <property type="entry name" value="PAS domain"/>
    <property type="match status" value="3"/>
</dbReference>
<evidence type="ECO:0000256" key="11">
    <source>
        <dbReference type="ARBA" id="ARBA00068150"/>
    </source>
</evidence>
<dbReference type="InterPro" id="IPR013767">
    <property type="entry name" value="PAS_fold"/>
</dbReference>
<evidence type="ECO:0000256" key="4">
    <source>
        <dbReference type="ARBA" id="ARBA00022679"/>
    </source>
</evidence>
<dbReference type="SMART" id="SM00448">
    <property type="entry name" value="REC"/>
    <property type="match status" value="1"/>
</dbReference>
<dbReference type="GO" id="GO:0006355">
    <property type="term" value="P:regulation of DNA-templated transcription"/>
    <property type="evidence" value="ECO:0007669"/>
    <property type="project" value="InterPro"/>
</dbReference>
<dbReference type="Gene3D" id="1.20.120.160">
    <property type="entry name" value="HPT domain"/>
    <property type="match status" value="1"/>
</dbReference>
<keyword evidence="16" id="KW-0812">Transmembrane</keyword>
<dbReference type="SUPFAM" id="SSF47384">
    <property type="entry name" value="Homodimeric domain of signal transducing histidine kinase"/>
    <property type="match status" value="1"/>
</dbReference>
<keyword evidence="3 14" id="KW-0597">Phosphoprotein</keyword>
<evidence type="ECO:0000259" key="18">
    <source>
        <dbReference type="PROSITE" id="PS50110"/>
    </source>
</evidence>
<dbReference type="PRINTS" id="PR00344">
    <property type="entry name" value="BCTRLSENSOR"/>
</dbReference>
<feature type="domain" description="Response regulatory" evidence="18">
    <location>
        <begin position="1193"/>
        <end position="1314"/>
    </location>
</feature>
<evidence type="ECO:0000256" key="10">
    <source>
        <dbReference type="ARBA" id="ARBA00064003"/>
    </source>
</evidence>
<keyword evidence="4" id="KW-0808">Transferase</keyword>
<keyword evidence="6" id="KW-0418">Kinase</keyword>
<comment type="subunit">
    <text evidence="10">At low DSF concentrations, interacts with RpfF.</text>
</comment>
<dbReference type="Pfam" id="PF00072">
    <property type="entry name" value="Response_reg"/>
    <property type="match status" value="1"/>
</dbReference>
<dbReference type="FunFam" id="3.30.450.20:FF:000060">
    <property type="entry name" value="Sensor protein FixL"/>
    <property type="match status" value="1"/>
</dbReference>
<dbReference type="PANTHER" id="PTHR45339:SF5">
    <property type="entry name" value="HISTIDINE KINASE"/>
    <property type="match status" value="1"/>
</dbReference>
<dbReference type="Pfam" id="PF08448">
    <property type="entry name" value="PAS_4"/>
    <property type="match status" value="1"/>
</dbReference>
<sequence>MVEPPNKPSNRLYRLGLDRRQLFALLAALLLVASGTLGTVRLIQDRVEAMIAESLRTILEQADQAVGFSVRDRRLAAASLAQSPPVIAAIEDLLDLPPQRAALLAAPAQTQLHRLIEAALPQGHHQDFVILGPGNSAIAAAYTSDVGGIDPLADEPDALARLWSGQAAFSPARTSDDQPSAAKPHPRTRDVGYVLVGAPVSDATGRPIALLVLRFDPRADLLPLLRQGPGRTGEIYAFDRNGRLLIDGHAGDDLHHAGRLGNGHSAGHVHRIDPGAKPKAPPRQASGEPAPTAAPSPPTRMAANAAAGRSGIDIAGYRGSRGTPVVGAWTWNEALGIGLAIEQERTEAYGVFVLVRTLVYIAGAATAFVVVALALILTRERRRLRAAESRLAAIVETAIDGMILIDARGRIENVNPALGQIFGYSAEQLLGQSVNMLMPEPHRSRHDDYIQRYLETGITQIIGTNRETLAQRADGSRFPIELSVNRLDLDSGPHFAGVIRDISQRRLAEERLAAEQRFTGLVIDALAAHIAVLDETGRIVFVNRAWRDFATANGLESGDATLGQNYLEIVERSNGESAAETPLVAERLRGLLAGALESFSVEYSCHSPDTRRWFQLRATRFLHEGRPSIVIAHADITARVEAEKTLKREKEAAETANSMLQLTRTALERTEIGEFWVNTRDGGILHVNDHACRQLGYRREELMRLRVPDFAPEFPPEAFQQDVVAAVRARGWDRIESVHRTKDGRAVPVEVIVMYREMGAGEDDMLVAFAIDIAERKAAEAALVRAREEAEAANRAKSVFLATMSHEIRTPLNGIVGTIDVLGYTVLDQYQRDLLQTARESAFTLTGIIDDILDFSKIEAGRLELEAVPLSLESLIEGIGQTLQPVAQDRGVELLLYCDPALPELVGDPVRLKQVLFNLAGNAIKFSGGSPDREGRVVVSAALEQSEQGSAHCRLEVRDNGIGMSPDVQRRLFQPFVQGEGTTTRRFGGTGLGLVISRRLIEMMGGQVQVQSEEGRGSVFTVHLALATTAAPTAPPTTELTGLHVLLVARDDQASDILERYLERAGADVTRAAPLEALARLREVHATPGTLIVVIDGQGERAAAEDLRGRLRAQAEGDALRFVLIGRGRRRYARRDGDDSMALDLNAMRRATFVNAVAAVVGRESPELAEPGEAHPPALAPPTLAEAERSDRLILLVEDNPYNQRVIGQQLNLLGYAVETAEDGREALPLWRTGRFALVLTDCHMPEMDGYELTRAIRAEEGAEGDGGRHTPIVAITADAMKGTEASCRAAGMDDYLAKPIQLHQLRGLIGKWLPASPEVSAKEVPDAEEATREAEGKGEAIDRQALPNLLGPVEPAELVDYYQLFIDSCDETAAELLAAQAAGEIEEIARLGHRLKSAARTAGAQALANCCLALETAAKTSDRPAIDREMGRFAPLVEEVRAWVANHGAEVAQTEDSDGRPRARSPSP</sequence>
<evidence type="ECO:0000313" key="22">
    <source>
        <dbReference type="EMBL" id="AGA92070.1"/>
    </source>
</evidence>
<evidence type="ECO:0000259" key="19">
    <source>
        <dbReference type="PROSITE" id="PS50112"/>
    </source>
</evidence>
<keyword evidence="8" id="KW-0902">Two-component regulatory system</keyword>
<evidence type="ECO:0000256" key="1">
    <source>
        <dbReference type="ARBA" id="ARBA00000085"/>
    </source>
</evidence>
<proteinExistence type="predicted"/>
<dbReference type="SMART" id="SM00387">
    <property type="entry name" value="HATPase_c"/>
    <property type="match status" value="1"/>
</dbReference>
<dbReference type="GO" id="GO:0005886">
    <property type="term" value="C:plasma membrane"/>
    <property type="evidence" value="ECO:0007669"/>
    <property type="project" value="UniProtKB-SubCell"/>
</dbReference>
<feature type="domain" description="Histidine kinase" evidence="17">
    <location>
        <begin position="803"/>
        <end position="1028"/>
    </location>
</feature>
<evidence type="ECO:0000256" key="9">
    <source>
        <dbReference type="ARBA" id="ARBA00059827"/>
    </source>
</evidence>
<dbReference type="HOGENOM" id="CLU_252007_0_0_6"/>
<organism evidence="22 23">
    <name type="scientific">Thioflavicoccus mobilis 8321</name>
    <dbReference type="NCBI Taxonomy" id="765912"/>
    <lineage>
        <taxon>Bacteria</taxon>
        <taxon>Pseudomonadati</taxon>
        <taxon>Pseudomonadota</taxon>
        <taxon>Gammaproteobacteria</taxon>
        <taxon>Chromatiales</taxon>
        <taxon>Chromatiaceae</taxon>
        <taxon>Thioflavicoccus</taxon>
    </lineage>
</organism>
<dbReference type="PATRIC" id="fig|765912.4.peg.3331"/>
<dbReference type="FunFam" id="3.30.565.10:FF:000010">
    <property type="entry name" value="Sensor histidine kinase RcsC"/>
    <property type="match status" value="1"/>
</dbReference>
<keyword evidence="7" id="KW-0067">ATP-binding</keyword>
<feature type="modified residue" description="4-aspartylphosphate" evidence="14">
    <location>
        <position position="1242"/>
    </location>
</feature>
<dbReference type="Gene3D" id="3.30.565.10">
    <property type="entry name" value="Histidine kinase-like ATPase, C-terminal domain"/>
    <property type="match status" value="1"/>
</dbReference>
<dbReference type="SUPFAM" id="SSF52172">
    <property type="entry name" value="CheY-like"/>
    <property type="match status" value="1"/>
</dbReference>
<evidence type="ECO:0000313" key="23">
    <source>
        <dbReference type="Proteomes" id="UP000010816"/>
    </source>
</evidence>
<feature type="domain" description="PAC" evidence="20">
    <location>
        <begin position="464"/>
        <end position="514"/>
    </location>
</feature>
<keyword evidence="5" id="KW-0547">Nucleotide-binding</keyword>
<dbReference type="InterPro" id="IPR004358">
    <property type="entry name" value="Sig_transdc_His_kin-like_C"/>
</dbReference>
<dbReference type="PROSITE" id="PS50110">
    <property type="entry name" value="RESPONSE_REGULATORY"/>
    <property type="match status" value="1"/>
</dbReference>
<dbReference type="NCBIfam" id="TIGR00229">
    <property type="entry name" value="sensory_box"/>
    <property type="match status" value="2"/>
</dbReference>
<dbReference type="InterPro" id="IPR005467">
    <property type="entry name" value="His_kinase_dom"/>
</dbReference>
<dbReference type="Pfam" id="PF01627">
    <property type="entry name" value="Hpt"/>
    <property type="match status" value="1"/>
</dbReference>
<dbReference type="InterPro" id="IPR003661">
    <property type="entry name" value="HisK_dim/P_dom"/>
</dbReference>
<dbReference type="GO" id="GO:0005524">
    <property type="term" value="F:ATP binding"/>
    <property type="evidence" value="ECO:0007669"/>
    <property type="project" value="UniProtKB-KW"/>
</dbReference>
<dbReference type="PROSITE" id="PS50112">
    <property type="entry name" value="PAS"/>
    <property type="match status" value="1"/>
</dbReference>
<dbReference type="SMART" id="SM00086">
    <property type="entry name" value="PAC"/>
    <property type="match status" value="3"/>
</dbReference>
<evidence type="ECO:0000256" key="8">
    <source>
        <dbReference type="ARBA" id="ARBA00023012"/>
    </source>
</evidence>
<dbReference type="STRING" id="765912.Thimo_3402"/>
<dbReference type="SUPFAM" id="SSF55874">
    <property type="entry name" value="ATPase domain of HSP90 chaperone/DNA topoisomerase II/histidine kinase"/>
    <property type="match status" value="1"/>
</dbReference>
<dbReference type="Pfam" id="PF00989">
    <property type="entry name" value="PAS"/>
    <property type="match status" value="1"/>
</dbReference>
<feature type="transmembrane region" description="Helical" evidence="16">
    <location>
        <begin position="358"/>
        <end position="377"/>
    </location>
</feature>
<dbReference type="InterPro" id="IPR000700">
    <property type="entry name" value="PAS-assoc_C"/>
</dbReference>
<feature type="region of interest" description="Disordered" evidence="15">
    <location>
        <begin position="256"/>
        <end position="305"/>
    </location>
</feature>
<evidence type="ECO:0000256" key="13">
    <source>
        <dbReference type="PROSITE-ProRule" id="PRU00110"/>
    </source>
</evidence>
<dbReference type="InterPro" id="IPR003594">
    <property type="entry name" value="HATPase_dom"/>
</dbReference>
<dbReference type="InterPro" id="IPR035965">
    <property type="entry name" value="PAS-like_dom_sf"/>
</dbReference>
<dbReference type="Pfam" id="PF00512">
    <property type="entry name" value="HisKA"/>
    <property type="match status" value="1"/>
</dbReference>
<dbReference type="InterPro" id="IPR001789">
    <property type="entry name" value="Sig_transdc_resp-reg_receiver"/>
</dbReference>
<feature type="modified residue" description="Phosphohistidine" evidence="13">
    <location>
        <position position="1394"/>
    </location>
</feature>
<dbReference type="GO" id="GO:0000155">
    <property type="term" value="F:phosphorelay sensor kinase activity"/>
    <property type="evidence" value="ECO:0007669"/>
    <property type="project" value="InterPro"/>
</dbReference>
<feature type="region of interest" description="Disordered" evidence="15">
    <location>
        <begin position="1450"/>
        <end position="1469"/>
    </location>
</feature>
<dbReference type="eggNOG" id="COG0784">
    <property type="taxonomic scope" value="Bacteria"/>
</dbReference>
<evidence type="ECO:0000259" key="17">
    <source>
        <dbReference type="PROSITE" id="PS50109"/>
    </source>
</evidence>
<dbReference type="Pfam" id="PF13426">
    <property type="entry name" value="PAS_9"/>
    <property type="match status" value="1"/>
</dbReference>
<evidence type="ECO:0000256" key="6">
    <source>
        <dbReference type="ARBA" id="ARBA00022777"/>
    </source>
</evidence>
<dbReference type="CDD" id="cd00082">
    <property type="entry name" value="HisKA"/>
    <property type="match status" value="1"/>
</dbReference>
<evidence type="ECO:0000256" key="5">
    <source>
        <dbReference type="ARBA" id="ARBA00022741"/>
    </source>
</evidence>
<dbReference type="InterPro" id="IPR036890">
    <property type="entry name" value="HATPase_C_sf"/>
</dbReference>
<keyword evidence="16" id="KW-0472">Membrane</keyword>
<reference evidence="22 23" key="1">
    <citation type="submission" date="2011-09" db="EMBL/GenBank/DDBJ databases">
        <title>Complete sequence of chromosome of Thioflavicoccus mobilis 8321.</title>
        <authorList>
            <consortium name="US DOE Joint Genome Institute"/>
            <person name="Lucas S."/>
            <person name="Han J."/>
            <person name="Lapidus A."/>
            <person name="Cheng J.-F."/>
            <person name="Goodwin L."/>
            <person name="Pitluck S."/>
            <person name="Peters L."/>
            <person name="Ovchinnikova G."/>
            <person name="Lu M."/>
            <person name="Detter J.C."/>
            <person name="Han C."/>
            <person name="Tapia R."/>
            <person name="Land M."/>
            <person name="Hauser L."/>
            <person name="Kyrpides N."/>
            <person name="Ivanova N."/>
            <person name="Pagani I."/>
            <person name="Vogl K."/>
            <person name="Liu Z."/>
            <person name="Imhoff J."/>
            <person name="Thiel V."/>
            <person name="Frigaard N.-U."/>
            <person name="Bryant D."/>
            <person name="Woyke T."/>
        </authorList>
    </citation>
    <scope>NUCLEOTIDE SEQUENCE [LARGE SCALE GENOMIC DNA]</scope>
    <source>
        <strain evidence="22 23">8321</strain>
    </source>
</reference>
<feature type="region of interest" description="Disordered" evidence="15">
    <location>
        <begin position="169"/>
        <end position="188"/>
    </location>
</feature>